<dbReference type="PANTHER" id="PTHR11011">
    <property type="entry name" value="MALE STERILITY PROTEIN 2-RELATED"/>
    <property type="match status" value="1"/>
</dbReference>
<dbReference type="InterPro" id="IPR036291">
    <property type="entry name" value="NAD(P)-bd_dom_sf"/>
</dbReference>
<dbReference type="GO" id="GO:0080019">
    <property type="term" value="F:alcohol-forming very long-chain fatty acyl-CoA reductase activity"/>
    <property type="evidence" value="ECO:0007669"/>
    <property type="project" value="InterPro"/>
</dbReference>
<gene>
    <name evidence="2" type="ORF">AHA02nite_03760</name>
</gene>
<dbReference type="PANTHER" id="PTHR11011:SF45">
    <property type="entry name" value="FATTY ACYL-COA REDUCTASE CG8306-RELATED"/>
    <property type="match status" value="1"/>
</dbReference>
<reference evidence="2 3" key="1">
    <citation type="submission" date="2019-07" db="EMBL/GenBank/DDBJ databases">
        <title>Whole genome shotgun sequence of Alkalibacillus haloalkaliphilus NBRC 103110.</title>
        <authorList>
            <person name="Hosoyama A."/>
            <person name="Uohara A."/>
            <person name="Ohji S."/>
            <person name="Ichikawa N."/>
        </authorList>
    </citation>
    <scope>NUCLEOTIDE SEQUENCE [LARGE SCALE GENOMIC DNA]</scope>
    <source>
        <strain evidence="2 3">NBRC 103110</strain>
    </source>
</reference>
<dbReference type="EMBL" id="BJYA01000001">
    <property type="protein sequence ID" value="GEN44600.1"/>
    <property type="molecule type" value="Genomic_DNA"/>
</dbReference>
<comment type="caution">
    <text evidence="2">The sequence shown here is derived from an EMBL/GenBank/DDBJ whole genome shotgun (WGS) entry which is preliminary data.</text>
</comment>
<keyword evidence="3" id="KW-1185">Reference proteome</keyword>
<dbReference type="OrthoDB" id="9807212at2"/>
<organism evidence="2 3">
    <name type="scientific">Alkalibacillus haloalkaliphilus</name>
    <dbReference type="NCBI Taxonomy" id="94136"/>
    <lineage>
        <taxon>Bacteria</taxon>
        <taxon>Bacillati</taxon>
        <taxon>Bacillota</taxon>
        <taxon>Bacilli</taxon>
        <taxon>Bacillales</taxon>
        <taxon>Bacillaceae</taxon>
        <taxon>Alkalibacillus</taxon>
    </lineage>
</organism>
<dbReference type="InterPro" id="IPR013120">
    <property type="entry name" value="FAR_NAD-bd"/>
</dbReference>
<dbReference type="SUPFAM" id="SSF51735">
    <property type="entry name" value="NAD(P)-binding Rossmann-fold domains"/>
    <property type="match status" value="1"/>
</dbReference>
<evidence type="ECO:0000313" key="2">
    <source>
        <dbReference type="EMBL" id="GEN44600.1"/>
    </source>
</evidence>
<dbReference type="RefSeq" id="WP_146813811.1">
    <property type="nucleotide sequence ID" value="NZ_BJYA01000001.1"/>
</dbReference>
<protein>
    <recommendedName>
        <fullName evidence="1">Thioester reductase (TE) domain-containing protein</fullName>
    </recommendedName>
</protein>
<accession>A0A511W0I4</accession>
<evidence type="ECO:0000259" key="1">
    <source>
        <dbReference type="Pfam" id="PF07993"/>
    </source>
</evidence>
<dbReference type="InterPro" id="IPR026055">
    <property type="entry name" value="FAR"/>
</dbReference>
<dbReference type="GO" id="GO:0035336">
    <property type="term" value="P:long-chain fatty-acyl-CoA metabolic process"/>
    <property type="evidence" value="ECO:0007669"/>
    <property type="project" value="TreeGrafter"/>
</dbReference>
<feature type="domain" description="Thioester reductase (TE)" evidence="1">
    <location>
        <begin position="5"/>
        <end position="237"/>
    </location>
</feature>
<name>A0A511W0I4_9BACI</name>
<dbReference type="AlphaFoldDB" id="A0A511W0I4"/>
<dbReference type="Gene3D" id="3.40.50.720">
    <property type="entry name" value="NAD(P)-binding Rossmann-like Domain"/>
    <property type="match status" value="1"/>
</dbReference>
<evidence type="ECO:0000313" key="3">
    <source>
        <dbReference type="Proteomes" id="UP000321440"/>
    </source>
</evidence>
<proteinExistence type="predicted"/>
<dbReference type="Proteomes" id="UP000321440">
    <property type="component" value="Unassembled WGS sequence"/>
</dbReference>
<sequence length="347" mass="39333">MNIFITGATGFLGTNLVQRLVNEGHNVYLLVRNKRKLEGVYNQVPNTQHDQINVVEGDLLDQGLGISPDTTKQLQGKIDAVYHTAAYLSFDESERDLVFDINLKGTERVLEVAKQLQVKKFIHVSTAYTLGESTEGYEKLHSTDNDFVNAYEESKCHAEHLVMSYEDDLDVIIVRPAIIIGDSATGEADTTFGLYGILRTVQLLKKRAERKENDQVYRLLIERDTVSNLVPVNFIIDVLALSLTAGEASTIYHATNPNPPTNGQIFKAIKDGLDFHQVEIVSYEDERLLTEEEKKLNQPLEVFKQYLNRSITFNRDNTKKLLNETNQEDLNMDEQVLLRIVQGFIKS</sequence>
<dbReference type="Pfam" id="PF07993">
    <property type="entry name" value="NAD_binding_4"/>
    <property type="match status" value="1"/>
</dbReference>